<feature type="binding site" evidence="5">
    <location>
        <position position="136"/>
    </location>
    <ligand>
        <name>Mg(2+)</name>
        <dbReference type="ChEBI" id="CHEBI:18420"/>
        <label>1</label>
    </ligand>
</feature>
<organism evidence="8 9">
    <name type="scientific">Ephemerocybe angulata</name>
    <dbReference type="NCBI Taxonomy" id="980116"/>
    <lineage>
        <taxon>Eukaryota</taxon>
        <taxon>Fungi</taxon>
        <taxon>Dikarya</taxon>
        <taxon>Basidiomycota</taxon>
        <taxon>Agaricomycotina</taxon>
        <taxon>Agaricomycetes</taxon>
        <taxon>Agaricomycetidae</taxon>
        <taxon>Agaricales</taxon>
        <taxon>Agaricineae</taxon>
        <taxon>Psathyrellaceae</taxon>
        <taxon>Ephemerocybe</taxon>
    </lineage>
</organism>
<feature type="binding site" evidence="5">
    <location>
        <position position="21"/>
    </location>
    <ligand>
        <name>Mg(2+)</name>
        <dbReference type="ChEBI" id="CHEBI:18420"/>
        <label>1</label>
    </ligand>
</feature>
<dbReference type="InterPro" id="IPR036691">
    <property type="entry name" value="Endo/exonu/phosph_ase_sf"/>
</dbReference>
<dbReference type="Gene3D" id="3.60.10.10">
    <property type="entry name" value="Endonuclease/exonuclease/phosphatase"/>
    <property type="match status" value="1"/>
</dbReference>
<keyword evidence="8" id="KW-0269">Exonuclease</keyword>
<evidence type="ECO:0000256" key="3">
    <source>
        <dbReference type="ARBA" id="ARBA00022801"/>
    </source>
</evidence>
<evidence type="ECO:0000256" key="5">
    <source>
        <dbReference type="PIRSR" id="PIRSR604808-2"/>
    </source>
</evidence>
<dbReference type="SUPFAM" id="SSF56219">
    <property type="entry name" value="DNase I-like"/>
    <property type="match status" value="1"/>
</dbReference>
<protein>
    <submittedName>
        <fullName evidence="8">Endonuclease/exonuclease/phosphatase</fullName>
    </submittedName>
</protein>
<dbReference type="PANTHER" id="PTHR22748:SF6">
    <property type="entry name" value="DNA-(APURINIC OR APYRIMIDINIC SITE) ENDONUCLEASE"/>
    <property type="match status" value="1"/>
</dbReference>
<comment type="similarity">
    <text evidence="1">Belongs to the DNA repair enzymes AP/ExoA family.</text>
</comment>
<dbReference type="OrthoDB" id="416119at2759"/>
<dbReference type="Proteomes" id="UP000521943">
    <property type="component" value="Unassembled WGS sequence"/>
</dbReference>
<evidence type="ECO:0000313" key="9">
    <source>
        <dbReference type="Proteomes" id="UP000521943"/>
    </source>
</evidence>
<proteinExistence type="inferred from homology"/>
<keyword evidence="2 5" id="KW-0479">Metal-binding</keyword>
<evidence type="ECO:0000256" key="1">
    <source>
        <dbReference type="ARBA" id="ARBA00007092"/>
    </source>
</evidence>
<keyword evidence="3" id="KW-0378">Hydrolase</keyword>
<keyword evidence="9" id="KW-1185">Reference proteome</keyword>
<accession>A0A8H6MCF4</accession>
<comment type="cofactor">
    <cofactor evidence="5">
        <name>Mg(2+)</name>
        <dbReference type="ChEBI" id="CHEBI:18420"/>
    </cofactor>
    <cofactor evidence="5">
        <name>Mn(2+)</name>
        <dbReference type="ChEBI" id="CHEBI:29035"/>
    </cofactor>
    <text evidence="5">Probably binds two magnesium or manganese ions per subunit.</text>
</comment>
<evidence type="ECO:0000256" key="4">
    <source>
        <dbReference type="ARBA" id="ARBA00022842"/>
    </source>
</evidence>
<name>A0A8H6MCF4_9AGAR</name>
<comment type="caution">
    <text evidence="8">The sequence shown here is derived from an EMBL/GenBank/DDBJ whole genome shotgun (WGS) entry which is preliminary data.</text>
</comment>
<keyword evidence="8" id="KW-0540">Nuclease</keyword>
<evidence type="ECO:0000256" key="6">
    <source>
        <dbReference type="PIRSR" id="PIRSR604808-3"/>
    </source>
</evidence>
<dbReference type="GO" id="GO:0046872">
    <property type="term" value="F:metal ion binding"/>
    <property type="evidence" value="ECO:0007669"/>
    <property type="project" value="UniProtKB-KW"/>
</dbReference>
<dbReference type="InterPro" id="IPR005135">
    <property type="entry name" value="Endo/exonuclease/phosphatase"/>
</dbReference>
<feature type="non-terminal residue" evidence="8">
    <location>
        <position position="272"/>
    </location>
</feature>
<sequence>KWANIQSIVRTSSLSILALQETHITEQDRLVIESHFRKLKLFVNPDRDSSSNRNGVAFVVNIDKVRWDEASHTVIEPGRASLLELPWHNGNTINILNVYAPSGDDRLNEAFWKTLASRWHGRNRPPKVHILLGDFNVTEATNDRLPLKRPPKGPVEALDAFKTRHSLLDGWRQLHGADGSNYTFSCRNRDGSRSWSRIDRIYCEKPLLDQSCEWQTTYVGALTDHYLVSAVFEPENTPFVGKGRSTAPAFITDFPDAQKLLVKRTIQLDEEI</sequence>
<feature type="domain" description="Endonuclease/exonuclease/phosphatase" evidence="7">
    <location>
        <begin position="4"/>
        <end position="225"/>
    </location>
</feature>
<feature type="binding site" evidence="5">
    <location>
        <position position="134"/>
    </location>
    <ligand>
        <name>Mg(2+)</name>
        <dbReference type="ChEBI" id="CHEBI:18420"/>
        <label>1</label>
    </ligand>
</feature>
<dbReference type="GO" id="GO:0008311">
    <property type="term" value="F:double-stranded DNA 3'-5' DNA exonuclease activity"/>
    <property type="evidence" value="ECO:0007669"/>
    <property type="project" value="TreeGrafter"/>
</dbReference>
<evidence type="ECO:0000259" key="7">
    <source>
        <dbReference type="Pfam" id="PF03372"/>
    </source>
</evidence>
<dbReference type="GO" id="GO:0006284">
    <property type="term" value="P:base-excision repair"/>
    <property type="evidence" value="ECO:0007669"/>
    <property type="project" value="TreeGrafter"/>
</dbReference>
<keyword evidence="4 5" id="KW-0460">Magnesium</keyword>
<gene>
    <name evidence="8" type="ORF">DFP72DRAFT_755559</name>
</gene>
<reference evidence="8 9" key="1">
    <citation type="submission" date="2020-07" db="EMBL/GenBank/DDBJ databases">
        <title>Comparative genomics of pyrophilous fungi reveals a link between fire events and developmental genes.</title>
        <authorList>
            <consortium name="DOE Joint Genome Institute"/>
            <person name="Steindorff A.S."/>
            <person name="Carver A."/>
            <person name="Calhoun S."/>
            <person name="Stillman K."/>
            <person name="Liu H."/>
            <person name="Lipzen A."/>
            <person name="Pangilinan J."/>
            <person name="Labutti K."/>
            <person name="Bruns T.D."/>
            <person name="Grigoriev I.V."/>
        </authorList>
    </citation>
    <scope>NUCLEOTIDE SEQUENCE [LARGE SCALE GENOMIC DNA]</scope>
    <source>
        <strain evidence="8 9">CBS 144469</strain>
    </source>
</reference>
<dbReference type="AlphaFoldDB" id="A0A8H6MCF4"/>
<dbReference type="GO" id="GO:0003906">
    <property type="term" value="F:DNA-(apurinic or apyrimidinic site) endonuclease activity"/>
    <property type="evidence" value="ECO:0007669"/>
    <property type="project" value="TreeGrafter"/>
</dbReference>
<evidence type="ECO:0000256" key="2">
    <source>
        <dbReference type="ARBA" id="ARBA00022723"/>
    </source>
</evidence>
<dbReference type="GO" id="GO:0008081">
    <property type="term" value="F:phosphoric diester hydrolase activity"/>
    <property type="evidence" value="ECO:0007669"/>
    <property type="project" value="TreeGrafter"/>
</dbReference>
<dbReference type="PANTHER" id="PTHR22748">
    <property type="entry name" value="AP ENDONUCLEASE"/>
    <property type="match status" value="1"/>
</dbReference>
<dbReference type="GO" id="GO:0005634">
    <property type="term" value="C:nucleus"/>
    <property type="evidence" value="ECO:0007669"/>
    <property type="project" value="TreeGrafter"/>
</dbReference>
<dbReference type="Pfam" id="PF03372">
    <property type="entry name" value="Exo_endo_phos"/>
    <property type="match status" value="1"/>
</dbReference>
<dbReference type="InterPro" id="IPR004808">
    <property type="entry name" value="AP_endonuc_1"/>
</dbReference>
<feature type="site" description="Important for catalytic activity" evidence="6">
    <location>
        <position position="199"/>
    </location>
</feature>
<dbReference type="EMBL" id="JACGCI010000006">
    <property type="protein sequence ID" value="KAF6763355.1"/>
    <property type="molecule type" value="Genomic_DNA"/>
</dbReference>
<feature type="non-terminal residue" evidence="8">
    <location>
        <position position="1"/>
    </location>
</feature>
<feature type="site" description="Transition state stabilizer" evidence="6">
    <location>
        <position position="136"/>
    </location>
</feature>
<keyword evidence="5" id="KW-0464">Manganese</keyword>
<keyword evidence="8" id="KW-0255">Endonuclease</keyword>
<evidence type="ECO:0000313" key="8">
    <source>
        <dbReference type="EMBL" id="KAF6763355.1"/>
    </source>
</evidence>